<comment type="caution">
    <text evidence="2">The sequence shown here is derived from an EMBL/GenBank/DDBJ whole genome shotgun (WGS) entry which is preliminary data.</text>
</comment>
<proteinExistence type="predicted"/>
<accession>A0A969WCD8</accession>
<dbReference type="InterPro" id="IPR024975">
    <property type="entry name" value="NOV_C"/>
</dbReference>
<dbReference type="Pfam" id="PF13020">
    <property type="entry name" value="NOV_C"/>
    <property type="match status" value="1"/>
</dbReference>
<reference evidence="2" key="1">
    <citation type="submission" date="2020-03" db="EMBL/GenBank/DDBJ databases">
        <title>Solimonas marina sp. nov., isolated from deep seawater of the Pacific Ocean.</title>
        <authorList>
            <person name="Liu X."/>
            <person name="Lai Q."/>
            <person name="Sun F."/>
            <person name="Gai Y."/>
            <person name="Li G."/>
            <person name="Shao Z."/>
        </authorList>
    </citation>
    <scope>NUCLEOTIDE SEQUENCE</scope>
    <source>
        <strain evidence="2">C16B3</strain>
    </source>
</reference>
<dbReference type="Proteomes" id="UP000653472">
    <property type="component" value="Unassembled WGS sequence"/>
</dbReference>
<protein>
    <submittedName>
        <fullName evidence="2">DUF3883 domain-containing protein</fullName>
    </submittedName>
</protein>
<evidence type="ECO:0000313" key="2">
    <source>
        <dbReference type="EMBL" id="NKF24791.1"/>
    </source>
</evidence>
<keyword evidence="3" id="KW-1185">Reference proteome</keyword>
<name>A0A969WCD8_9GAMM</name>
<organism evidence="2 3">
    <name type="scientific">Solimonas marina</name>
    <dbReference type="NCBI Taxonomy" id="2714601"/>
    <lineage>
        <taxon>Bacteria</taxon>
        <taxon>Pseudomonadati</taxon>
        <taxon>Pseudomonadota</taxon>
        <taxon>Gammaproteobacteria</taxon>
        <taxon>Nevskiales</taxon>
        <taxon>Nevskiaceae</taxon>
        <taxon>Solimonas</taxon>
    </lineage>
</organism>
<feature type="domain" description="Protein NO VEIN C-terminal" evidence="1">
    <location>
        <begin position="159"/>
        <end position="248"/>
    </location>
</feature>
<evidence type="ECO:0000313" key="3">
    <source>
        <dbReference type="Proteomes" id="UP000653472"/>
    </source>
</evidence>
<dbReference type="AlphaFoldDB" id="A0A969WCD8"/>
<dbReference type="RefSeq" id="WP_168150099.1">
    <property type="nucleotide sequence ID" value="NZ_JAAVXB010000023.1"/>
</dbReference>
<evidence type="ECO:0000259" key="1">
    <source>
        <dbReference type="Pfam" id="PF13020"/>
    </source>
</evidence>
<gene>
    <name evidence="2" type="ORF">G7Y82_20995</name>
</gene>
<dbReference type="EMBL" id="JAAVXB010000023">
    <property type="protein sequence ID" value="NKF24791.1"/>
    <property type="molecule type" value="Genomic_DNA"/>
</dbReference>
<sequence length="289" mass="32356">MEAFVNNTSELAASVHAFMDSPEYWRDAIGSNPKYFVHLSHARGVAFGLSKFCAFRGISLEDYVVKHRHTKGGGWTQKHIAKIAGTDWEPLQEMPKQLQKDFRSWFASITEGRIGTEQIHLLTLKETTKERTKHNAKRRISPSDLAARLAAQNRIGAIGEEIALAHEKNRLKDLGANAQTMDVIQVSLLNVAAGFDIRSRFKKDLRHIEVKASTSIDGPLFISPNELSTLQNLGASAYLYMVHVTNVKKREGRVVKVIRDPFNRRKSKAWLAPCLFTGRPPDGDPQDAG</sequence>